<sequence length="92" mass="10928">MLKLLKDLGVGTIFLRFFLARVHYIGLIFLFARIIFAEGFPTTLDRLLIFYIIGAFIYRYYSIRRQSIIIKRLMKLRTETKSDIDSEKVCNE</sequence>
<reference evidence="2 3" key="1">
    <citation type="submission" date="2020-07" db="EMBL/GenBank/DDBJ databases">
        <title>Alkalicella. sp. LB2 genome.</title>
        <authorList>
            <person name="Postec A."/>
            <person name="Quemeneur M."/>
        </authorList>
    </citation>
    <scope>NUCLEOTIDE SEQUENCE [LARGE SCALE GENOMIC DNA]</scope>
    <source>
        <strain evidence="2 3">LB2</strain>
    </source>
</reference>
<proteinExistence type="predicted"/>
<evidence type="ECO:0000313" key="3">
    <source>
        <dbReference type="Proteomes" id="UP000516160"/>
    </source>
</evidence>
<protein>
    <submittedName>
        <fullName evidence="2">Uncharacterized protein</fullName>
    </submittedName>
</protein>
<keyword evidence="3" id="KW-1185">Reference proteome</keyword>
<evidence type="ECO:0000313" key="2">
    <source>
        <dbReference type="EMBL" id="QNO15790.1"/>
    </source>
</evidence>
<keyword evidence="1" id="KW-0472">Membrane</keyword>
<keyword evidence="1" id="KW-0812">Transmembrane</keyword>
<dbReference type="RefSeq" id="WP_213166195.1">
    <property type="nucleotide sequence ID" value="NZ_CP058559.1"/>
</dbReference>
<keyword evidence="1" id="KW-1133">Transmembrane helix</keyword>
<name>A0A7G9WAS8_ALKCA</name>
<gene>
    <name evidence="2" type="ORF">HYG86_13965</name>
</gene>
<dbReference type="EMBL" id="CP058559">
    <property type="protein sequence ID" value="QNO15790.1"/>
    <property type="molecule type" value="Genomic_DNA"/>
</dbReference>
<feature type="transmembrane region" description="Helical" evidence="1">
    <location>
        <begin position="12"/>
        <end position="35"/>
    </location>
</feature>
<accession>A0A7G9WAS8</accession>
<feature type="transmembrane region" description="Helical" evidence="1">
    <location>
        <begin position="47"/>
        <end position="63"/>
    </location>
</feature>
<dbReference type="KEGG" id="acae:HYG86_13965"/>
<organism evidence="2 3">
    <name type="scientific">Alkalicella caledoniensis</name>
    <dbReference type="NCBI Taxonomy" id="2731377"/>
    <lineage>
        <taxon>Bacteria</taxon>
        <taxon>Bacillati</taxon>
        <taxon>Bacillota</taxon>
        <taxon>Clostridia</taxon>
        <taxon>Eubacteriales</taxon>
        <taxon>Proteinivoracaceae</taxon>
        <taxon>Alkalicella</taxon>
    </lineage>
</organism>
<evidence type="ECO:0000256" key="1">
    <source>
        <dbReference type="SAM" id="Phobius"/>
    </source>
</evidence>
<dbReference type="AlphaFoldDB" id="A0A7G9WAS8"/>
<dbReference type="Proteomes" id="UP000516160">
    <property type="component" value="Chromosome"/>
</dbReference>